<feature type="transmembrane region" description="Helical" evidence="5">
    <location>
        <begin position="61"/>
        <end position="87"/>
    </location>
</feature>
<dbReference type="RefSeq" id="XP_005766223.1">
    <property type="nucleotide sequence ID" value="XM_005766166.1"/>
</dbReference>
<dbReference type="SUPFAM" id="SSF161084">
    <property type="entry name" value="MAPEG domain-like"/>
    <property type="match status" value="1"/>
</dbReference>
<sequence length="209" mass="22300">MGIGDLFRAAGLSLADTSFLKLNALFPLMLGGAHMAVVSWVKGPASVVAVEALPVSADKVPMLVVASMPILATMLSVVALECLAAMAPKGYESQRGRAQKAPGAASWASCPAWVERIQWAQYNTWEALMCLLPSLYVAKECALPSPLLAKLCALFLLLRLVYPFAYGLDMDLGGKKLWLTGFYATGFISFAALYPEIALPLVDMAAKAK</sequence>
<dbReference type="InterPro" id="IPR001129">
    <property type="entry name" value="Membr-assoc_MAPEG"/>
</dbReference>
<dbReference type="Gene3D" id="1.20.120.550">
    <property type="entry name" value="Membrane associated eicosanoid/glutathione metabolism-like domain"/>
    <property type="match status" value="1"/>
</dbReference>
<feature type="transmembrane region" description="Helical" evidence="5">
    <location>
        <begin position="177"/>
        <end position="202"/>
    </location>
</feature>
<reference evidence="6" key="2">
    <citation type="submission" date="2024-10" db="UniProtKB">
        <authorList>
            <consortium name="EnsemblProtists"/>
        </authorList>
    </citation>
    <scope>IDENTIFICATION</scope>
</reference>
<dbReference type="GO" id="GO:0016020">
    <property type="term" value="C:membrane"/>
    <property type="evidence" value="ECO:0007669"/>
    <property type="project" value="UniProtKB-SubCell"/>
</dbReference>
<dbReference type="InterPro" id="IPR023352">
    <property type="entry name" value="MAPEG-like_dom_sf"/>
</dbReference>
<evidence type="ECO:0000256" key="3">
    <source>
        <dbReference type="ARBA" id="ARBA00022989"/>
    </source>
</evidence>
<dbReference type="OMA" id="AQYNTWE"/>
<evidence type="ECO:0000313" key="7">
    <source>
        <dbReference type="Proteomes" id="UP000013827"/>
    </source>
</evidence>
<keyword evidence="7" id="KW-1185">Reference proteome</keyword>
<feature type="transmembrane region" description="Helical" evidence="5">
    <location>
        <begin position="20"/>
        <end position="41"/>
    </location>
</feature>
<evidence type="ECO:0000256" key="2">
    <source>
        <dbReference type="ARBA" id="ARBA00022692"/>
    </source>
</evidence>
<dbReference type="GeneID" id="17259941"/>
<protein>
    <recommendedName>
        <fullName evidence="8">EXPERA domain-containing protein</fullName>
    </recommendedName>
</protein>
<feature type="transmembrane region" description="Helical" evidence="5">
    <location>
        <begin position="147"/>
        <end position="165"/>
    </location>
</feature>
<dbReference type="eggNOG" id="ENOG502SNMN">
    <property type="taxonomic scope" value="Eukaryota"/>
</dbReference>
<dbReference type="AlphaFoldDB" id="A0A0D3IRA9"/>
<proteinExistence type="predicted"/>
<reference evidence="7" key="1">
    <citation type="journal article" date="2013" name="Nature">
        <title>Pan genome of the phytoplankton Emiliania underpins its global distribution.</title>
        <authorList>
            <person name="Read B.A."/>
            <person name="Kegel J."/>
            <person name="Klute M.J."/>
            <person name="Kuo A."/>
            <person name="Lefebvre S.C."/>
            <person name="Maumus F."/>
            <person name="Mayer C."/>
            <person name="Miller J."/>
            <person name="Monier A."/>
            <person name="Salamov A."/>
            <person name="Young J."/>
            <person name="Aguilar M."/>
            <person name="Claverie J.M."/>
            <person name="Frickenhaus S."/>
            <person name="Gonzalez K."/>
            <person name="Herman E.K."/>
            <person name="Lin Y.C."/>
            <person name="Napier J."/>
            <person name="Ogata H."/>
            <person name="Sarno A.F."/>
            <person name="Shmutz J."/>
            <person name="Schroeder D."/>
            <person name="de Vargas C."/>
            <person name="Verret F."/>
            <person name="von Dassow P."/>
            <person name="Valentin K."/>
            <person name="Van de Peer Y."/>
            <person name="Wheeler G."/>
            <person name="Dacks J.B."/>
            <person name="Delwiche C.F."/>
            <person name="Dyhrman S.T."/>
            <person name="Glockner G."/>
            <person name="John U."/>
            <person name="Richards T."/>
            <person name="Worden A.Z."/>
            <person name="Zhang X."/>
            <person name="Grigoriev I.V."/>
            <person name="Allen A.E."/>
            <person name="Bidle K."/>
            <person name="Borodovsky M."/>
            <person name="Bowler C."/>
            <person name="Brownlee C."/>
            <person name="Cock J.M."/>
            <person name="Elias M."/>
            <person name="Gladyshev V.N."/>
            <person name="Groth M."/>
            <person name="Guda C."/>
            <person name="Hadaegh A."/>
            <person name="Iglesias-Rodriguez M.D."/>
            <person name="Jenkins J."/>
            <person name="Jones B.M."/>
            <person name="Lawson T."/>
            <person name="Leese F."/>
            <person name="Lindquist E."/>
            <person name="Lobanov A."/>
            <person name="Lomsadze A."/>
            <person name="Malik S.B."/>
            <person name="Marsh M.E."/>
            <person name="Mackinder L."/>
            <person name="Mock T."/>
            <person name="Mueller-Roeber B."/>
            <person name="Pagarete A."/>
            <person name="Parker M."/>
            <person name="Probert I."/>
            <person name="Quesneville H."/>
            <person name="Raines C."/>
            <person name="Rensing S.A."/>
            <person name="Riano-Pachon D.M."/>
            <person name="Richier S."/>
            <person name="Rokitta S."/>
            <person name="Shiraiwa Y."/>
            <person name="Soanes D.M."/>
            <person name="van der Giezen M."/>
            <person name="Wahlund T.M."/>
            <person name="Williams B."/>
            <person name="Wilson W."/>
            <person name="Wolfe G."/>
            <person name="Wurch L.L."/>
        </authorList>
    </citation>
    <scope>NUCLEOTIDE SEQUENCE</scope>
</reference>
<dbReference type="HOGENOM" id="CLU_1317562_0_0_1"/>
<organism evidence="6 7">
    <name type="scientific">Emiliania huxleyi (strain CCMP1516)</name>
    <dbReference type="NCBI Taxonomy" id="280463"/>
    <lineage>
        <taxon>Eukaryota</taxon>
        <taxon>Haptista</taxon>
        <taxon>Haptophyta</taxon>
        <taxon>Prymnesiophyceae</taxon>
        <taxon>Isochrysidales</taxon>
        <taxon>Noelaerhabdaceae</taxon>
        <taxon>Emiliania</taxon>
    </lineage>
</organism>
<dbReference type="KEGG" id="ehx:EMIHUDRAFT_356837"/>
<evidence type="ECO:0000256" key="1">
    <source>
        <dbReference type="ARBA" id="ARBA00004370"/>
    </source>
</evidence>
<evidence type="ECO:0000256" key="5">
    <source>
        <dbReference type="SAM" id="Phobius"/>
    </source>
</evidence>
<dbReference type="Pfam" id="PF01124">
    <property type="entry name" value="MAPEG"/>
    <property type="match status" value="1"/>
</dbReference>
<accession>A0A0D3IRA9</accession>
<dbReference type="EnsemblProtists" id="EOD13794">
    <property type="protein sequence ID" value="EOD13794"/>
    <property type="gene ID" value="EMIHUDRAFT_356837"/>
</dbReference>
<comment type="subcellular location">
    <subcellularLocation>
        <location evidence="1">Membrane</location>
    </subcellularLocation>
</comment>
<keyword evidence="4 5" id="KW-0472">Membrane</keyword>
<name>A0A0D3IRA9_EMIH1</name>
<evidence type="ECO:0000256" key="4">
    <source>
        <dbReference type="ARBA" id="ARBA00023136"/>
    </source>
</evidence>
<keyword evidence="3 5" id="KW-1133">Transmembrane helix</keyword>
<evidence type="ECO:0008006" key="8">
    <source>
        <dbReference type="Google" id="ProtNLM"/>
    </source>
</evidence>
<dbReference type="PaxDb" id="2903-EOD13794"/>
<keyword evidence="2 5" id="KW-0812">Transmembrane</keyword>
<dbReference type="Proteomes" id="UP000013827">
    <property type="component" value="Unassembled WGS sequence"/>
</dbReference>
<evidence type="ECO:0000313" key="6">
    <source>
        <dbReference type="EnsemblProtists" id="EOD13794"/>
    </source>
</evidence>